<dbReference type="GO" id="GO:0016020">
    <property type="term" value="C:membrane"/>
    <property type="evidence" value="ECO:0007669"/>
    <property type="project" value="UniProtKB-SubCell"/>
</dbReference>
<dbReference type="UniPathway" id="UPA00895"/>
<dbReference type="InterPro" id="IPR009908">
    <property type="entry name" value="Methylamine_util_MauE"/>
</dbReference>
<dbReference type="GO" id="GO:0030416">
    <property type="term" value="P:methylamine metabolic process"/>
    <property type="evidence" value="ECO:0007669"/>
    <property type="project" value="InterPro"/>
</dbReference>
<keyword evidence="4 5" id="KW-0472">Membrane</keyword>
<evidence type="ECO:0000256" key="1">
    <source>
        <dbReference type="ARBA" id="ARBA00004141"/>
    </source>
</evidence>
<evidence type="ECO:0000313" key="8">
    <source>
        <dbReference type="Proteomes" id="UP000236736"/>
    </source>
</evidence>
<dbReference type="RefSeq" id="WP_103925169.1">
    <property type="nucleotide sequence ID" value="NZ_FNVR01000013.1"/>
</dbReference>
<feature type="transmembrane region" description="Helical" evidence="5">
    <location>
        <begin position="124"/>
        <end position="145"/>
    </location>
</feature>
<organism evidence="7 8">
    <name type="scientific">Algoriphagus boritolerans DSM 17298 = JCM 18970</name>
    <dbReference type="NCBI Taxonomy" id="1120964"/>
    <lineage>
        <taxon>Bacteria</taxon>
        <taxon>Pseudomonadati</taxon>
        <taxon>Bacteroidota</taxon>
        <taxon>Cytophagia</taxon>
        <taxon>Cytophagales</taxon>
        <taxon>Cyclobacteriaceae</taxon>
        <taxon>Algoriphagus</taxon>
    </lineage>
</organism>
<gene>
    <name evidence="7" type="ORF">SAMN03080598_02519</name>
</gene>
<accession>A0A1H5XG97</accession>
<keyword evidence="2 5" id="KW-0812">Transmembrane</keyword>
<dbReference type="STRING" id="1120964.GCA_001313265_07568"/>
<dbReference type="EMBL" id="FNVR01000013">
    <property type="protein sequence ID" value="SEG10854.1"/>
    <property type="molecule type" value="Genomic_DNA"/>
</dbReference>
<protein>
    <recommendedName>
        <fullName evidence="6">Methylamine utilisation protein MauE domain-containing protein</fullName>
    </recommendedName>
</protein>
<dbReference type="Pfam" id="PF07291">
    <property type="entry name" value="MauE"/>
    <property type="match status" value="1"/>
</dbReference>
<evidence type="ECO:0000313" key="7">
    <source>
        <dbReference type="EMBL" id="SEG10854.1"/>
    </source>
</evidence>
<feature type="transmembrane region" description="Helical" evidence="5">
    <location>
        <begin position="21"/>
        <end position="40"/>
    </location>
</feature>
<reference evidence="8" key="1">
    <citation type="submission" date="2016-10" db="EMBL/GenBank/DDBJ databases">
        <authorList>
            <person name="Varghese N."/>
            <person name="Submissions S."/>
        </authorList>
    </citation>
    <scope>NUCLEOTIDE SEQUENCE [LARGE SCALE GENOMIC DNA]</scope>
    <source>
        <strain evidence="8">DSM 17298</strain>
    </source>
</reference>
<name>A0A1H5XG97_9BACT</name>
<evidence type="ECO:0000256" key="2">
    <source>
        <dbReference type="ARBA" id="ARBA00022692"/>
    </source>
</evidence>
<dbReference type="Proteomes" id="UP000236736">
    <property type="component" value="Unassembled WGS sequence"/>
</dbReference>
<proteinExistence type="predicted"/>
<keyword evidence="3 5" id="KW-1133">Transmembrane helix</keyword>
<sequence>MVEKIRLIQNNVNTRLLLQEISSLVLAFLFAYTAISKLYNWNETRFSLYNQWFPSIATEALLYGLPVIEFVATITLLIPSFRRSGFILSIILMSAFTGYVAWVWLGFTERMPCTCGEIISSLTWGQHLILNLVFLGISVVGWRSWEIGR</sequence>
<evidence type="ECO:0000256" key="3">
    <source>
        <dbReference type="ARBA" id="ARBA00022989"/>
    </source>
</evidence>
<evidence type="ECO:0000259" key="6">
    <source>
        <dbReference type="Pfam" id="PF07291"/>
    </source>
</evidence>
<keyword evidence="8" id="KW-1185">Reference proteome</keyword>
<dbReference type="AlphaFoldDB" id="A0A1H5XG97"/>
<comment type="subcellular location">
    <subcellularLocation>
        <location evidence="1">Membrane</location>
        <topology evidence="1">Multi-pass membrane protein</topology>
    </subcellularLocation>
</comment>
<evidence type="ECO:0000256" key="5">
    <source>
        <dbReference type="SAM" id="Phobius"/>
    </source>
</evidence>
<evidence type="ECO:0000256" key="4">
    <source>
        <dbReference type="ARBA" id="ARBA00023136"/>
    </source>
</evidence>
<feature type="transmembrane region" description="Helical" evidence="5">
    <location>
        <begin position="60"/>
        <end position="78"/>
    </location>
</feature>
<feature type="transmembrane region" description="Helical" evidence="5">
    <location>
        <begin position="85"/>
        <end position="104"/>
    </location>
</feature>
<feature type="domain" description="Methylamine utilisation protein MauE" evidence="6">
    <location>
        <begin position="18"/>
        <end position="142"/>
    </location>
</feature>